<protein>
    <submittedName>
        <fullName evidence="1">Uncharacterized protein</fullName>
    </submittedName>
</protein>
<comment type="caution">
    <text evidence="1">The sequence shown here is derived from an EMBL/GenBank/DDBJ whole genome shotgun (WGS) entry which is preliminary data.</text>
</comment>
<organism evidence="1 2">
    <name type="scientific">Prevotella intermedia</name>
    <dbReference type="NCBI Taxonomy" id="28131"/>
    <lineage>
        <taxon>Bacteria</taxon>
        <taxon>Pseudomonadati</taxon>
        <taxon>Bacteroidota</taxon>
        <taxon>Bacteroidia</taxon>
        <taxon>Bacteroidales</taxon>
        <taxon>Prevotellaceae</taxon>
        <taxon>Prevotella</taxon>
    </lineage>
</organism>
<dbReference type="RefSeq" id="WP_100371555.1">
    <property type="nucleotide sequence ID" value="NZ_PENG01000003.1"/>
</dbReference>
<accession>A0A2M8TQ07</accession>
<evidence type="ECO:0000313" key="2">
    <source>
        <dbReference type="Proteomes" id="UP000229884"/>
    </source>
</evidence>
<dbReference type="Proteomes" id="UP000229884">
    <property type="component" value="Unassembled WGS sequence"/>
</dbReference>
<evidence type="ECO:0000313" key="1">
    <source>
        <dbReference type="EMBL" id="PJI25985.1"/>
    </source>
</evidence>
<reference evidence="1 2" key="1">
    <citation type="submission" date="2017-11" db="EMBL/GenBank/DDBJ databases">
        <title>Genome sequencing of Prevotella intermedia KCOM 2832.</title>
        <authorList>
            <person name="Kook J.-K."/>
            <person name="Park S.-N."/>
            <person name="Lim Y.K."/>
        </authorList>
    </citation>
    <scope>NUCLEOTIDE SEQUENCE [LARGE SCALE GENOMIC DNA]</scope>
    <source>
        <strain evidence="1 2">KCOM 2832</strain>
    </source>
</reference>
<dbReference type="AlphaFoldDB" id="A0A2M8TQ07"/>
<gene>
    <name evidence="1" type="ORF">CTM58_13235</name>
</gene>
<sequence>MAEKKFLDYQGLQHYHGKLKNGSARVGHAAVADQVASTGIQWGTELIPIANIPKAALERCVVVANDTERFKLTTAQVQNGDTVKVAATKKMFFVKDDTKLNSEAGYEPYVAGTASVAEVAESVEWSNVRNKPTKFAPENHGTDVVTSLAGFSPTSSATNEYNRLAPDDTLNAALMKLQHNDDRVLPTMDIDNLNTFPTSIAEGVKAVMGDKSVIRYTLITTKGVGIAANKPLAVGTLEQFTDVGMLTITQIAETRCNLASNATNSYYFKDSQNSQRYIRHYIMKDGNPLGAKGNWTNWIPYHGEYTKQLIDATKQESTDAKAIATAAKNELADFRRITESEIDALL</sequence>
<proteinExistence type="predicted"/>
<dbReference type="EMBL" id="PENG01000003">
    <property type="protein sequence ID" value="PJI25985.1"/>
    <property type="molecule type" value="Genomic_DNA"/>
</dbReference>
<name>A0A2M8TQ07_PREIN</name>